<sequence length="135" mass="15424">MAVSQPSNQVNVWKKPMRVKRVKKWGLLRSLDVFHAFFKKKKEVADLMLISINIHESTGHLLSCPLRFLVRVDDTVFTVIQTALRSYARQGRLPVLGNNSDDFFLYCANSDFIALSPVVPIGRTGGRNFLLYKKK</sequence>
<dbReference type="eggNOG" id="KOG4197">
    <property type="taxonomic scope" value="Eukaryota"/>
</dbReference>
<dbReference type="PANTHER" id="PTHR33270:SF18">
    <property type="entry name" value="OS02G0324700 PROTEIN"/>
    <property type="match status" value="1"/>
</dbReference>
<evidence type="ECO:0000313" key="2">
    <source>
        <dbReference type="EMBL" id="ERM97646.1"/>
    </source>
</evidence>
<dbReference type="AlphaFoldDB" id="W1NNV6"/>
<dbReference type="HOGENOM" id="CLU_131737_0_0_1"/>
<keyword evidence="3" id="KW-1185">Reference proteome</keyword>
<gene>
    <name evidence="2" type="ORF">AMTR_s00130p00053590</name>
</gene>
<dbReference type="PANTHER" id="PTHR33270">
    <property type="entry name" value="BNAC05G50380D PROTEIN"/>
    <property type="match status" value="1"/>
</dbReference>
<organism evidence="2 3">
    <name type="scientific">Amborella trichopoda</name>
    <dbReference type="NCBI Taxonomy" id="13333"/>
    <lineage>
        <taxon>Eukaryota</taxon>
        <taxon>Viridiplantae</taxon>
        <taxon>Streptophyta</taxon>
        <taxon>Embryophyta</taxon>
        <taxon>Tracheophyta</taxon>
        <taxon>Spermatophyta</taxon>
        <taxon>Magnoliopsida</taxon>
        <taxon>Amborellales</taxon>
        <taxon>Amborellaceae</taxon>
        <taxon>Amborella</taxon>
    </lineage>
</organism>
<evidence type="ECO:0000313" key="3">
    <source>
        <dbReference type="Proteomes" id="UP000017836"/>
    </source>
</evidence>
<reference evidence="3" key="1">
    <citation type="journal article" date="2013" name="Science">
        <title>The Amborella genome and the evolution of flowering plants.</title>
        <authorList>
            <consortium name="Amborella Genome Project"/>
        </authorList>
    </citation>
    <scope>NUCLEOTIDE SEQUENCE [LARGE SCALE GENOMIC DNA]</scope>
</reference>
<dbReference type="Pfam" id="PF23156">
    <property type="entry name" value="DUF7054"/>
    <property type="match status" value="1"/>
</dbReference>
<dbReference type="KEGG" id="atr:18425623"/>
<accession>W1NNV6</accession>
<dbReference type="InterPro" id="IPR040358">
    <property type="entry name" value="At4g22758-like"/>
</dbReference>
<dbReference type="OMA" id="MLCEKPG"/>
<name>W1NNV6_AMBTC</name>
<dbReference type="InterPro" id="IPR055482">
    <property type="entry name" value="DUF7054"/>
</dbReference>
<protein>
    <recommendedName>
        <fullName evidence="1">DUF7054 domain-containing protein</fullName>
    </recommendedName>
</protein>
<dbReference type="EMBL" id="KI395898">
    <property type="protein sequence ID" value="ERM97646.1"/>
    <property type="molecule type" value="Genomic_DNA"/>
</dbReference>
<feature type="domain" description="DUF7054" evidence="1">
    <location>
        <begin position="48"/>
        <end position="131"/>
    </location>
</feature>
<dbReference type="Gramene" id="ERM97646">
    <property type="protein sequence ID" value="ERM97646"/>
    <property type="gene ID" value="AMTR_s00130p00053590"/>
</dbReference>
<dbReference type="OrthoDB" id="1919859at2759"/>
<dbReference type="Proteomes" id="UP000017836">
    <property type="component" value="Unassembled WGS sequence"/>
</dbReference>
<proteinExistence type="predicted"/>
<evidence type="ECO:0000259" key="1">
    <source>
        <dbReference type="Pfam" id="PF23156"/>
    </source>
</evidence>